<dbReference type="CDD" id="cd06257">
    <property type="entry name" value="DnaJ"/>
    <property type="match status" value="1"/>
</dbReference>
<feature type="domain" description="CR-type" evidence="9">
    <location>
        <begin position="136"/>
        <end position="214"/>
    </location>
</feature>
<dbReference type="SUPFAM" id="SSF57938">
    <property type="entry name" value="DnaJ/Hsp40 cysteine-rich domain"/>
    <property type="match status" value="2"/>
</dbReference>
<evidence type="ECO:0000256" key="7">
    <source>
        <dbReference type="SAM" id="MobiDB-lite"/>
    </source>
</evidence>
<dbReference type="PROSITE" id="PS50076">
    <property type="entry name" value="DNAJ_2"/>
    <property type="match status" value="1"/>
</dbReference>
<dbReference type="CDD" id="cd10719">
    <property type="entry name" value="DnaJ_zf"/>
    <property type="match status" value="2"/>
</dbReference>
<evidence type="ECO:0000313" key="10">
    <source>
        <dbReference type="Proteomes" id="UP000695022"/>
    </source>
</evidence>
<feature type="region of interest" description="Disordered" evidence="7">
    <location>
        <begin position="393"/>
        <end position="412"/>
    </location>
</feature>
<gene>
    <name evidence="11" type="primary">LOC106809904</name>
</gene>
<dbReference type="InterPro" id="IPR012724">
    <property type="entry name" value="DnaJ"/>
</dbReference>
<dbReference type="SUPFAM" id="SSF49493">
    <property type="entry name" value="HSP40/DnaJ peptide-binding domain"/>
    <property type="match status" value="2"/>
</dbReference>
<dbReference type="InterPro" id="IPR036869">
    <property type="entry name" value="J_dom_sf"/>
</dbReference>
<dbReference type="InterPro" id="IPR002939">
    <property type="entry name" value="DnaJ_C"/>
</dbReference>
<dbReference type="Pfam" id="PF00684">
    <property type="entry name" value="DnaJ_CXXCXGXG"/>
    <property type="match status" value="2"/>
</dbReference>
<evidence type="ECO:0000256" key="2">
    <source>
        <dbReference type="ARBA" id="ARBA00022737"/>
    </source>
</evidence>
<dbReference type="InterPro" id="IPR008971">
    <property type="entry name" value="HSP40/DnaJ_pept-bd"/>
</dbReference>
<proteinExistence type="inferred from homology"/>
<dbReference type="PRINTS" id="PR00625">
    <property type="entry name" value="JDOMAIN"/>
</dbReference>
<dbReference type="InterPro" id="IPR001623">
    <property type="entry name" value="DnaJ_domain"/>
</dbReference>
<dbReference type="Gene3D" id="2.60.260.20">
    <property type="entry name" value="Urease metallochaperone UreE, N-terminal domain"/>
    <property type="match status" value="3"/>
</dbReference>
<evidence type="ECO:0000256" key="3">
    <source>
        <dbReference type="ARBA" id="ARBA00022771"/>
    </source>
</evidence>
<dbReference type="HAMAP" id="MF_01152">
    <property type="entry name" value="DnaJ"/>
    <property type="match status" value="1"/>
</dbReference>
<evidence type="ECO:0000256" key="5">
    <source>
        <dbReference type="ARBA" id="ARBA00023186"/>
    </source>
</evidence>
<dbReference type="SMART" id="SM00271">
    <property type="entry name" value="DnaJ"/>
    <property type="match status" value="1"/>
</dbReference>
<dbReference type="Pfam" id="PF01556">
    <property type="entry name" value="DnaJ_C"/>
    <property type="match status" value="1"/>
</dbReference>
<organism evidence="10 11">
    <name type="scientific">Priapulus caudatus</name>
    <name type="common">Priapulid worm</name>
    <dbReference type="NCBI Taxonomy" id="37621"/>
    <lineage>
        <taxon>Eukaryota</taxon>
        <taxon>Metazoa</taxon>
        <taxon>Ecdysozoa</taxon>
        <taxon>Scalidophora</taxon>
        <taxon>Priapulida</taxon>
        <taxon>Priapulimorpha</taxon>
        <taxon>Priapulimorphida</taxon>
        <taxon>Priapulidae</taxon>
        <taxon>Priapulus</taxon>
    </lineage>
</organism>
<reference evidence="11" key="1">
    <citation type="submission" date="2025-08" db="UniProtKB">
        <authorList>
            <consortium name="RefSeq"/>
        </authorList>
    </citation>
    <scope>IDENTIFICATION</scope>
</reference>
<dbReference type="PROSITE" id="PS51188">
    <property type="entry name" value="ZF_CR"/>
    <property type="match status" value="2"/>
</dbReference>
<sequence length="698" mass="75212">MYCTSQSQELDAGALSPTKVSCSAALAAPQSFTAARSLVPQILGEASKRKQYDTWGSAGDFGAGAGAGPGGFQGFQSSIDPEELFRKIFGDLGFGGQRGGARGFQQQQDPFSNYGFADGPSQQMTMSLSFQQAARGVNRDITLNVLDTCATCKGSRAASGTKVERCPQCNGTGMETVSTGPFVMQSTCRRCHGTTQHVPHPCQTCQGRGSTMQRKTVTVPVPAELKSFSVILVRTRAQSYSQGNVLGLRSSLLAPTIVCSQERFPHNKWQISRTFHGSGYNSQKDFYKILGVPKNAPQKDVKKAYYELAKKYHPDTSKNDPDASRKFKEVSEAYEILGEASKRKQYDTWGSAGDFGAGAGAGPGGFQGFQSSIDPEELFRKIFGDLGFGGQRGGARGFQQQQDPFSNYGFADGPSQQMTMSLSFQQAARGVNRDITLNVLDTCATCKGSRAASGTKVEQCPQCNGTGMETVSTGPFVMQSTCRRCHGTTQHVPHPCQTCQGRGSTMQRKTVTVPVPAGVDDGQTVRMPIGKKEIFITFRVQRSDYFRRDGADVHTDAVIGVAQAILGGSVRVQGLYEDVNLAISPGTSSHVRVRLANKGIARVNSHGFGDHYVHIKVKVPTKLDEKQRALLLAFAELDKDSTGTVNGIVQTETGNRAADDEDEELVAEIRRVVNGDAGLGKKKIADEIEEVANDTRQT</sequence>
<feature type="region of interest" description="Disordered" evidence="7">
    <location>
        <begin position="99"/>
        <end position="118"/>
    </location>
</feature>
<keyword evidence="5" id="KW-0143">Chaperone</keyword>
<dbReference type="RefSeq" id="XP_014668628.1">
    <property type="nucleotide sequence ID" value="XM_014813142.1"/>
</dbReference>
<dbReference type="Gene3D" id="2.10.230.10">
    <property type="entry name" value="Heat shock protein DnaJ, cysteine-rich domain"/>
    <property type="match status" value="2"/>
</dbReference>
<dbReference type="InterPro" id="IPR036410">
    <property type="entry name" value="HSP_DnaJ_Cys-rich_dom_sf"/>
</dbReference>
<accession>A0ABM1E8V7</accession>
<protein>
    <submittedName>
        <fullName evidence="11">Protein tumorous imaginal discs, mitochondrial-like</fullName>
    </submittedName>
</protein>
<evidence type="ECO:0000256" key="6">
    <source>
        <dbReference type="PROSITE-ProRule" id="PRU00546"/>
    </source>
</evidence>
<dbReference type="GeneID" id="106809904"/>
<dbReference type="SUPFAM" id="SSF46565">
    <property type="entry name" value="Chaperone J-domain"/>
    <property type="match status" value="1"/>
</dbReference>
<feature type="domain" description="J" evidence="8">
    <location>
        <begin position="285"/>
        <end position="350"/>
    </location>
</feature>
<keyword evidence="1 6" id="KW-0479">Metal-binding</keyword>
<feature type="zinc finger region" description="CR-type" evidence="6">
    <location>
        <begin position="136"/>
        <end position="214"/>
    </location>
</feature>
<evidence type="ECO:0000259" key="8">
    <source>
        <dbReference type="PROSITE" id="PS50076"/>
    </source>
</evidence>
<dbReference type="InterPro" id="IPR051938">
    <property type="entry name" value="Apopto_cytoskel_mod"/>
</dbReference>
<name>A0ABM1E8V7_PRICU</name>
<evidence type="ECO:0000256" key="4">
    <source>
        <dbReference type="ARBA" id="ARBA00022833"/>
    </source>
</evidence>
<keyword evidence="3 6" id="KW-0863">Zinc-finger</keyword>
<keyword evidence="2" id="KW-0677">Repeat</keyword>
<dbReference type="CDD" id="cd10747">
    <property type="entry name" value="DnaJ_C"/>
    <property type="match status" value="1"/>
</dbReference>
<evidence type="ECO:0000256" key="1">
    <source>
        <dbReference type="ARBA" id="ARBA00022723"/>
    </source>
</evidence>
<evidence type="ECO:0000313" key="11">
    <source>
        <dbReference type="RefSeq" id="XP_014668628.1"/>
    </source>
</evidence>
<feature type="domain" description="CR-type" evidence="9">
    <location>
        <begin position="430"/>
        <end position="508"/>
    </location>
</feature>
<dbReference type="InterPro" id="IPR001305">
    <property type="entry name" value="HSP_DnaJ_Cys-rich_dom"/>
</dbReference>
<keyword evidence="4 6" id="KW-0862">Zinc</keyword>
<keyword evidence="10" id="KW-1185">Reference proteome</keyword>
<dbReference type="Gene3D" id="1.10.287.110">
    <property type="entry name" value="DnaJ domain"/>
    <property type="match status" value="1"/>
</dbReference>
<feature type="zinc finger region" description="CR-type" evidence="6">
    <location>
        <begin position="430"/>
        <end position="508"/>
    </location>
</feature>
<dbReference type="PANTHER" id="PTHR44145">
    <property type="entry name" value="DNAJ HOMOLOG SUBFAMILY A MEMBER 3, MITOCHONDRIAL"/>
    <property type="match status" value="1"/>
</dbReference>
<dbReference type="Pfam" id="PF00226">
    <property type="entry name" value="DnaJ"/>
    <property type="match status" value="1"/>
</dbReference>
<evidence type="ECO:0000259" key="9">
    <source>
        <dbReference type="PROSITE" id="PS51188"/>
    </source>
</evidence>
<dbReference type="Proteomes" id="UP000695022">
    <property type="component" value="Unplaced"/>
</dbReference>
<dbReference type="PANTHER" id="PTHR44145:SF3">
    <property type="entry name" value="DNAJ HOMOLOG SUBFAMILY A MEMBER 3, MITOCHONDRIAL"/>
    <property type="match status" value="1"/>
</dbReference>